<dbReference type="RefSeq" id="WP_343334532.1">
    <property type="nucleotide sequence ID" value="NZ_JAPOHD010000031.1"/>
</dbReference>
<dbReference type="EMBL" id="JAPOHD010000031">
    <property type="protein sequence ID" value="MCY1722206.1"/>
    <property type="molecule type" value="Genomic_DNA"/>
</dbReference>
<comment type="caution">
    <text evidence="2">The sequence shown here is derived from an EMBL/GenBank/DDBJ whole genome shotgun (WGS) entry which is preliminary data.</text>
</comment>
<feature type="signal peptide" evidence="1">
    <location>
        <begin position="1"/>
        <end position="19"/>
    </location>
</feature>
<accession>A0A9X3J855</accession>
<dbReference type="AlphaFoldDB" id="A0A9X3J855"/>
<proteinExistence type="predicted"/>
<reference evidence="2" key="1">
    <citation type="submission" date="2022-11" db="EMBL/GenBank/DDBJ databases">
        <title>Marilongibacter aestuarii gen. nov., sp. nov., isolated from tidal flat sediment.</title>
        <authorList>
            <person name="Jiayan W."/>
        </authorList>
    </citation>
    <scope>NUCLEOTIDE SEQUENCE</scope>
    <source>
        <strain evidence="2">Z1-6</strain>
    </source>
</reference>
<organism evidence="2 3">
    <name type="scientific">Draconibacterium aestuarii</name>
    <dbReference type="NCBI Taxonomy" id="2998507"/>
    <lineage>
        <taxon>Bacteria</taxon>
        <taxon>Pseudomonadati</taxon>
        <taxon>Bacteroidota</taxon>
        <taxon>Bacteroidia</taxon>
        <taxon>Marinilabiliales</taxon>
        <taxon>Prolixibacteraceae</taxon>
        <taxon>Draconibacterium</taxon>
    </lineage>
</organism>
<gene>
    <name evidence="2" type="ORF">OU798_17765</name>
</gene>
<protein>
    <submittedName>
        <fullName evidence="2">Porin</fullName>
    </submittedName>
</protein>
<dbReference type="InterPro" id="IPR023614">
    <property type="entry name" value="Porin_dom_sf"/>
</dbReference>
<evidence type="ECO:0000313" key="3">
    <source>
        <dbReference type="Proteomes" id="UP001145087"/>
    </source>
</evidence>
<keyword evidence="3" id="KW-1185">Reference proteome</keyword>
<dbReference type="SUPFAM" id="SSF56935">
    <property type="entry name" value="Porins"/>
    <property type="match status" value="1"/>
</dbReference>
<sequence>MSKIVSLLTLLFVVAQTFAQTNTDSVPTMNNSAEKQYPGLGKAASGVFYSEKPWSVTGFGEMSFVNFVHSQPNKAELGDLELYYSSLYRLTTFFGYRFSDKIILNSEIMIEHLRSGPENHTYFIPELFMDFRLDPKINIRAGILPVANGYINSNDEPILFYSVNRPEVERLIIPSTWMAFGAMAYGNVTDNLSYLLGVTSGLNANEFRSGTWIRGGNITYDFKSLALSPQLLYRGIKNTELGLSAFWGSSKLDGFTERSDRPFTQLYTLHGQWRANNWRITALATTGAMSNTDNIYNSKPVSAQVIGSRTFGYYFELGYDILDILWQNRSSVNGLYGKVLRTDEMILPVFFRYERLDTHSQVLPSLKEFSYNRTNMHIYTLGFNYNITHDFAFKFNYQFRKDVGSGRDDIVECGIGFNF</sequence>
<dbReference type="Proteomes" id="UP001145087">
    <property type="component" value="Unassembled WGS sequence"/>
</dbReference>
<name>A0A9X3J855_9BACT</name>
<dbReference type="Gene3D" id="2.40.160.10">
    <property type="entry name" value="Porin"/>
    <property type="match status" value="1"/>
</dbReference>
<keyword evidence="1" id="KW-0732">Signal</keyword>
<feature type="chain" id="PRO_5040864660" evidence="1">
    <location>
        <begin position="20"/>
        <end position="419"/>
    </location>
</feature>
<evidence type="ECO:0000313" key="2">
    <source>
        <dbReference type="EMBL" id="MCY1722206.1"/>
    </source>
</evidence>
<evidence type="ECO:0000256" key="1">
    <source>
        <dbReference type="SAM" id="SignalP"/>
    </source>
</evidence>